<evidence type="ECO:0000256" key="1">
    <source>
        <dbReference type="SAM" id="MobiDB-lite"/>
    </source>
</evidence>
<proteinExistence type="predicted"/>
<evidence type="ECO:0000313" key="2">
    <source>
        <dbReference type="EMBL" id="KAF9791038.1"/>
    </source>
</evidence>
<dbReference type="EMBL" id="WIUZ02000002">
    <property type="protein sequence ID" value="KAF9791038.1"/>
    <property type="molecule type" value="Genomic_DNA"/>
</dbReference>
<gene>
    <name evidence="2" type="ORF">BJ322DRAFT_1039388</name>
</gene>
<comment type="caution">
    <text evidence="2">The sequence shown here is derived from an EMBL/GenBank/DDBJ whole genome shotgun (WGS) entry which is preliminary data.</text>
</comment>
<keyword evidence="3" id="KW-1185">Reference proteome</keyword>
<dbReference type="Proteomes" id="UP000736335">
    <property type="component" value="Unassembled WGS sequence"/>
</dbReference>
<protein>
    <submittedName>
        <fullName evidence="2">Uncharacterized protein</fullName>
    </submittedName>
</protein>
<reference evidence="2" key="2">
    <citation type="submission" date="2020-11" db="EMBL/GenBank/DDBJ databases">
        <authorList>
            <consortium name="DOE Joint Genome Institute"/>
            <person name="Kuo A."/>
            <person name="Miyauchi S."/>
            <person name="Kiss E."/>
            <person name="Drula E."/>
            <person name="Kohler A."/>
            <person name="Sanchez-Garcia M."/>
            <person name="Andreopoulos B."/>
            <person name="Barry K.W."/>
            <person name="Bonito G."/>
            <person name="Buee M."/>
            <person name="Carver A."/>
            <person name="Chen C."/>
            <person name="Cichocki N."/>
            <person name="Clum A."/>
            <person name="Culley D."/>
            <person name="Crous P.W."/>
            <person name="Fauchery L."/>
            <person name="Girlanda M."/>
            <person name="Hayes R."/>
            <person name="Keri Z."/>
            <person name="Labutti K."/>
            <person name="Lipzen A."/>
            <person name="Lombard V."/>
            <person name="Magnuson J."/>
            <person name="Maillard F."/>
            <person name="Morin E."/>
            <person name="Murat C."/>
            <person name="Nolan M."/>
            <person name="Ohm R."/>
            <person name="Pangilinan J."/>
            <person name="Pereira M."/>
            <person name="Perotto S."/>
            <person name="Peter M."/>
            <person name="Riley R."/>
            <person name="Sitrit Y."/>
            <person name="Stielow B."/>
            <person name="Szollosi G."/>
            <person name="Zifcakova L."/>
            <person name="Stursova M."/>
            <person name="Spatafora J.W."/>
            <person name="Tedersoo L."/>
            <person name="Vaario L.-M."/>
            <person name="Yamada A."/>
            <person name="Yan M."/>
            <person name="Wang P."/>
            <person name="Xu J."/>
            <person name="Bruns T."/>
            <person name="Baldrian P."/>
            <person name="Vilgalys R."/>
            <person name="Henrissat B."/>
            <person name="Grigoriev I.V."/>
            <person name="Hibbett D."/>
            <person name="Nagy L.G."/>
            <person name="Martin F.M."/>
        </authorList>
    </citation>
    <scope>NUCLEOTIDE SEQUENCE</scope>
    <source>
        <strain evidence="2">UH-Tt-Lm1</strain>
    </source>
</reference>
<reference evidence="2" key="1">
    <citation type="journal article" date="2020" name="Nat. Commun.">
        <title>Large-scale genome sequencing of mycorrhizal fungi provides insights into the early evolution of symbiotic traits.</title>
        <authorList>
            <person name="Miyauchi S."/>
            <person name="Kiss E."/>
            <person name="Kuo A."/>
            <person name="Drula E."/>
            <person name="Kohler A."/>
            <person name="Sanchez-Garcia M."/>
            <person name="Morin E."/>
            <person name="Andreopoulos B."/>
            <person name="Barry K.W."/>
            <person name="Bonito G."/>
            <person name="Buee M."/>
            <person name="Carver A."/>
            <person name="Chen C."/>
            <person name="Cichocki N."/>
            <person name="Clum A."/>
            <person name="Culley D."/>
            <person name="Crous P.W."/>
            <person name="Fauchery L."/>
            <person name="Girlanda M."/>
            <person name="Hayes R.D."/>
            <person name="Keri Z."/>
            <person name="LaButti K."/>
            <person name="Lipzen A."/>
            <person name="Lombard V."/>
            <person name="Magnuson J."/>
            <person name="Maillard F."/>
            <person name="Murat C."/>
            <person name="Nolan M."/>
            <person name="Ohm R.A."/>
            <person name="Pangilinan J."/>
            <person name="Pereira M.F."/>
            <person name="Perotto S."/>
            <person name="Peter M."/>
            <person name="Pfister S."/>
            <person name="Riley R."/>
            <person name="Sitrit Y."/>
            <person name="Stielow J.B."/>
            <person name="Szollosi G."/>
            <person name="Zifcakova L."/>
            <person name="Stursova M."/>
            <person name="Spatafora J.W."/>
            <person name="Tedersoo L."/>
            <person name="Vaario L.M."/>
            <person name="Yamada A."/>
            <person name="Yan M."/>
            <person name="Wang P."/>
            <person name="Xu J."/>
            <person name="Bruns T."/>
            <person name="Baldrian P."/>
            <person name="Vilgalys R."/>
            <person name="Dunand C."/>
            <person name="Henrissat B."/>
            <person name="Grigoriev I.V."/>
            <person name="Hibbett D."/>
            <person name="Nagy L.G."/>
            <person name="Martin F.M."/>
        </authorList>
    </citation>
    <scope>NUCLEOTIDE SEQUENCE</scope>
    <source>
        <strain evidence="2">UH-Tt-Lm1</strain>
    </source>
</reference>
<dbReference type="OrthoDB" id="3222453at2759"/>
<evidence type="ECO:0000313" key="3">
    <source>
        <dbReference type="Proteomes" id="UP000736335"/>
    </source>
</evidence>
<sequence>MVAYLDEDTTVRADVVTDDSGVAVSHSVTQRTRSSPHIQKGLWGQAPLPRNRVAEFPSKSMNDVDIPEDFNRCVFVRYHTMRKSPERARRMSWAGQGPRDLGADEDGPLIVPDSPGQLDDEIGEDGEEDLDKYGSDNKDYDLGCVVHNAPSDEDYDNWATAADYVFKNSDAVSVLMHHRDLAGIRTVRHTNAMNFGDVVPGRFLEEFWAKAI</sequence>
<name>A0A9P6HMZ7_9AGAM</name>
<dbReference type="AlphaFoldDB" id="A0A9P6HMZ7"/>
<accession>A0A9P6HMZ7</accession>
<feature type="region of interest" description="Disordered" evidence="1">
    <location>
        <begin position="86"/>
        <end position="108"/>
    </location>
</feature>
<organism evidence="2 3">
    <name type="scientific">Thelephora terrestris</name>
    <dbReference type="NCBI Taxonomy" id="56493"/>
    <lineage>
        <taxon>Eukaryota</taxon>
        <taxon>Fungi</taxon>
        <taxon>Dikarya</taxon>
        <taxon>Basidiomycota</taxon>
        <taxon>Agaricomycotina</taxon>
        <taxon>Agaricomycetes</taxon>
        <taxon>Thelephorales</taxon>
        <taxon>Thelephoraceae</taxon>
        <taxon>Thelephora</taxon>
    </lineage>
</organism>